<name>A0A0R2KJI4_9LACO</name>
<dbReference type="UniPathway" id="UPA00219"/>
<keyword evidence="19" id="KW-1185">Reference proteome</keyword>
<dbReference type="GO" id="GO:0009252">
    <property type="term" value="P:peptidoglycan biosynthetic process"/>
    <property type="evidence" value="ECO:0007669"/>
    <property type="project" value="UniProtKB-UniPathway"/>
</dbReference>
<dbReference type="Gene3D" id="3.40.710.10">
    <property type="entry name" value="DD-peptidase/beta-lactamase superfamily"/>
    <property type="match status" value="1"/>
</dbReference>
<evidence type="ECO:0000256" key="15">
    <source>
        <dbReference type="RuleBase" id="RU004016"/>
    </source>
</evidence>
<keyword evidence="10" id="KW-0573">Peptidoglycan synthesis</keyword>
<protein>
    <recommendedName>
        <fullName evidence="4">serine-type D-Ala-D-Ala carboxypeptidase</fullName>
        <ecNumber evidence="4">3.4.16.4</ecNumber>
    </recommendedName>
</protein>
<dbReference type="InterPro" id="IPR001967">
    <property type="entry name" value="Peptidase_S11_N"/>
</dbReference>
<evidence type="ECO:0000256" key="6">
    <source>
        <dbReference type="ARBA" id="ARBA00022670"/>
    </source>
</evidence>
<evidence type="ECO:0000313" key="18">
    <source>
        <dbReference type="EMBL" id="KRN89371.1"/>
    </source>
</evidence>
<comment type="catalytic activity">
    <reaction evidence="12">
        <text>Preferential cleavage: (Ac)2-L-Lys-D-Ala-|-D-Ala. Also transpeptidation of peptidyl-alanyl moieties that are N-acyl substituents of D-alanine.</text>
        <dbReference type="EC" id="3.4.16.4"/>
    </reaction>
</comment>
<comment type="pathway">
    <text evidence="2">Cell wall biogenesis; peptidoglycan biosynthesis.</text>
</comment>
<keyword evidence="9" id="KW-0133">Cell shape</keyword>
<dbReference type="GO" id="GO:0009002">
    <property type="term" value="F:serine-type D-Ala-D-Ala carboxypeptidase activity"/>
    <property type="evidence" value="ECO:0007669"/>
    <property type="project" value="UniProtKB-EC"/>
</dbReference>
<organism evidence="18 19">
    <name type="scientific">Ligilactobacillus ceti DSM 22408</name>
    <dbReference type="NCBI Taxonomy" id="1122146"/>
    <lineage>
        <taxon>Bacteria</taxon>
        <taxon>Bacillati</taxon>
        <taxon>Bacillota</taxon>
        <taxon>Bacilli</taxon>
        <taxon>Lactobacillales</taxon>
        <taxon>Lactobacillaceae</taxon>
        <taxon>Ligilactobacillus</taxon>
    </lineage>
</organism>
<feature type="active site" description="Acyl-ester intermediate" evidence="13">
    <location>
        <position position="73"/>
    </location>
</feature>
<feature type="chain" id="PRO_5039361712" description="serine-type D-Ala-D-Ala carboxypeptidase" evidence="16">
    <location>
        <begin position="28"/>
        <end position="437"/>
    </location>
</feature>
<feature type="signal peptide" evidence="16">
    <location>
        <begin position="1"/>
        <end position="27"/>
    </location>
</feature>
<dbReference type="GO" id="GO:0071555">
    <property type="term" value="P:cell wall organization"/>
    <property type="evidence" value="ECO:0007669"/>
    <property type="project" value="UniProtKB-KW"/>
</dbReference>
<keyword evidence="5 18" id="KW-0121">Carboxypeptidase</keyword>
<sequence length="437" mass="47799">MQLRKVLQKTAIVAMTCLMALTPVVMGGVKVSADTNIDESSINIKAKSAIAVDAETGQIIYGQNENEPLAAASMTKILSAYLVLEAVHNGKLKWNQKIPVRSAAQKVSQDTSLSNVPLKSDHEYTVRSLYQATLIYSANGAIMALGDAIAGSQKNFVNMMRKKARSFGIKDAKIYTCNGLPNGLLGKGAYPGIPADAENEFSARDMAIMATRLLKDYPEVLKTTKIQHKKFNNGTSYTVMNNWNWMLPGLVKAYTALPVDGLKTGTSDKAKACFTGTVKKDGHRIITVVMGASHKSQTDLSRFVETQKLMSYVYNSFTYKTIKKGTKIKGAAVKVETGKEETAPIVTGKKTHIWVRNDLTPKYQATTKISKDLVVDHKLQAPVDEGEKVGTMTIKVKGQDNKNINGAKGVQVKAVAKEDIKKANIFVRMWRGITNIF</sequence>
<dbReference type="EMBL" id="JQBZ01000016">
    <property type="protein sequence ID" value="KRN89371.1"/>
    <property type="molecule type" value="Genomic_DNA"/>
</dbReference>
<feature type="active site" description="Proton acceptor" evidence="13">
    <location>
        <position position="76"/>
    </location>
</feature>
<evidence type="ECO:0000256" key="2">
    <source>
        <dbReference type="ARBA" id="ARBA00004752"/>
    </source>
</evidence>
<dbReference type="InterPro" id="IPR015956">
    <property type="entry name" value="Peniciliin-bd_prot_C_sf"/>
</dbReference>
<proteinExistence type="inferred from homology"/>
<dbReference type="GO" id="GO:0006508">
    <property type="term" value="P:proteolysis"/>
    <property type="evidence" value="ECO:0007669"/>
    <property type="project" value="UniProtKB-KW"/>
</dbReference>
<evidence type="ECO:0000256" key="7">
    <source>
        <dbReference type="ARBA" id="ARBA00022729"/>
    </source>
</evidence>
<feature type="active site" evidence="13">
    <location>
        <position position="137"/>
    </location>
</feature>
<dbReference type="PATRIC" id="fig|1122146.4.peg.91"/>
<reference evidence="18 19" key="1">
    <citation type="journal article" date="2015" name="Genome Announc.">
        <title>Expanding the biotechnology potential of lactobacilli through comparative genomics of 213 strains and associated genera.</title>
        <authorList>
            <person name="Sun Z."/>
            <person name="Harris H.M."/>
            <person name="McCann A."/>
            <person name="Guo C."/>
            <person name="Argimon S."/>
            <person name="Zhang W."/>
            <person name="Yang X."/>
            <person name="Jeffery I.B."/>
            <person name="Cooney J.C."/>
            <person name="Kagawa T.F."/>
            <person name="Liu W."/>
            <person name="Song Y."/>
            <person name="Salvetti E."/>
            <person name="Wrobel A."/>
            <person name="Rasinkangas P."/>
            <person name="Parkhill J."/>
            <person name="Rea M.C."/>
            <person name="O'Sullivan O."/>
            <person name="Ritari J."/>
            <person name="Douillard F.P."/>
            <person name="Paul Ross R."/>
            <person name="Yang R."/>
            <person name="Briner A.E."/>
            <person name="Felis G.E."/>
            <person name="de Vos W.M."/>
            <person name="Barrangou R."/>
            <person name="Klaenhammer T.R."/>
            <person name="Caufield P.W."/>
            <person name="Cui Y."/>
            <person name="Zhang H."/>
            <person name="O'Toole P.W."/>
        </authorList>
    </citation>
    <scope>NUCLEOTIDE SEQUENCE [LARGE SCALE GENOMIC DNA]</scope>
    <source>
        <strain evidence="18 19">DSM 22408</strain>
    </source>
</reference>
<gene>
    <name evidence="18" type="ORF">IV53_GL000089</name>
</gene>
<dbReference type="Pfam" id="PF00768">
    <property type="entry name" value="Peptidase_S11"/>
    <property type="match status" value="1"/>
</dbReference>
<evidence type="ECO:0000256" key="10">
    <source>
        <dbReference type="ARBA" id="ARBA00022984"/>
    </source>
</evidence>
<keyword evidence="6" id="KW-0645">Protease</keyword>
<evidence type="ECO:0000256" key="9">
    <source>
        <dbReference type="ARBA" id="ARBA00022960"/>
    </source>
</evidence>
<dbReference type="PANTHER" id="PTHR21581:SF11">
    <property type="entry name" value="D-ALANYL-D-ALANINE CARBOXYPEPTIDASE DACA"/>
    <property type="match status" value="1"/>
</dbReference>
<dbReference type="PANTHER" id="PTHR21581">
    <property type="entry name" value="D-ALANYL-D-ALANINE CARBOXYPEPTIDASE"/>
    <property type="match status" value="1"/>
</dbReference>
<evidence type="ECO:0000256" key="3">
    <source>
        <dbReference type="ARBA" id="ARBA00007164"/>
    </source>
</evidence>
<dbReference type="Pfam" id="PF07943">
    <property type="entry name" value="PBP5_C"/>
    <property type="match status" value="1"/>
</dbReference>
<dbReference type="InterPro" id="IPR012907">
    <property type="entry name" value="Peptidase_S11_C"/>
</dbReference>
<evidence type="ECO:0000259" key="17">
    <source>
        <dbReference type="SMART" id="SM00936"/>
    </source>
</evidence>
<keyword evidence="7 16" id="KW-0732">Signal</keyword>
<keyword evidence="11" id="KW-0961">Cell wall biogenesis/degradation</keyword>
<feature type="domain" description="Peptidase S11 D-Ala-D-Ala carboxypeptidase A C-terminal" evidence="17">
    <location>
        <begin position="317"/>
        <end position="422"/>
    </location>
</feature>
<feature type="binding site" evidence="14">
    <location>
        <position position="263"/>
    </location>
    <ligand>
        <name>substrate</name>
    </ligand>
</feature>
<accession>A0A0R2KJI4</accession>
<evidence type="ECO:0000256" key="4">
    <source>
        <dbReference type="ARBA" id="ARBA00012448"/>
    </source>
</evidence>
<evidence type="ECO:0000256" key="16">
    <source>
        <dbReference type="SAM" id="SignalP"/>
    </source>
</evidence>
<evidence type="ECO:0000256" key="1">
    <source>
        <dbReference type="ARBA" id="ARBA00003217"/>
    </source>
</evidence>
<dbReference type="SUPFAM" id="SSF69189">
    <property type="entry name" value="Penicillin-binding protein associated domain"/>
    <property type="match status" value="1"/>
</dbReference>
<evidence type="ECO:0000256" key="11">
    <source>
        <dbReference type="ARBA" id="ARBA00023316"/>
    </source>
</evidence>
<dbReference type="Proteomes" id="UP000051500">
    <property type="component" value="Unassembled WGS sequence"/>
</dbReference>
<comment type="similarity">
    <text evidence="3 15">Belongs to the peptidase S11 family.</text>
</comment>
<dbReference type="InterPro" id="IPR037167">
    <property type="entry name" value="Peptidase_S11_C_sf"/>
</dbReference>
<dbReference type="eggNOG" id="COG1686">
    <property type="taxonomic scope" value="Bacteria"/>
</dbReference>
<dbReference type="RefSeq" id="WP_027106425.1">
    <property type="nucleotide sequence ID" value="NZ_AUHP01000012.1"/>
</dbReference>
<dbReference type="OrthoDB" id="9791132at2"/>
<evidence type="ECO:0000313" key="19">
    <source>
        <dbReference type="Proteomes" id="UP000051500"/>
    </source>
</evidence>
<dbReference type="AlphaFoldDB" id="A0A0R2KJI4"/>
<dbReference type="SMART" id="SM00936">
    <property type="entry name" value="PBP5_C"/>
    <property type="match status" value="1"/>
</dbReference>
<dbReference type="PRINTS" id="PR00725">
    <property type="entry name" value="DADACBPTASE1"/>
</dbReference>
<evidence type="ECO:0000256" key="14">
    <source>
        <dbReference type="PIRSR" id="PIRSR618044-2"/>
    </source>
</evidence>
<dbReference type="InterPro" id="IPR012338">
    <property type="entry name" value="Beta-lactam/transpept-like"/>
</dbReference>
<comment type="function">
    <text evidence="1">Removes C-terminal D-alanyl residues from sugar-peptide cell wall precursors.</text>
</comment>
<dbReference type="STRING" id="1122146.IV53_GL000089"/>
<keyword evidence="8" id="KW-0378">Hydrolase</keyword>
<evidence type="ECO:0000256" key="5">
    <source>
        <dbReference type="ARBA" id="ARBA00022645"/>
    </source>
</evidence>
<evidence type="ECO:0000256" key="13">
    <source>
        <dbReference type="PIRSR" id="PIRSR618044-1"/>
    </source>
</evidence>
<dbReference type="InterPro" id="IPR018044">
    <property type="entry name" value="Peptidase_S11"/>
</dbReference>
<evidence type="ECO:0000256" key="12">
    <source>
        <dbReference type="ARBA" id="ARBA00034000"/>
    </source>
</evidence>
<comment type="caution">
    <text evidence="18">The sequence shown here is derived from an EMBL/GenBank/DDBJ whole genome shotgun (WGS) entry which is preliminary data.</text>
</comment>
<evidence type="ECO:0000256" key="8">
    <source>
        <dbReference type="ARBA" id="ARBA00022801"/>
    </source>
</evidence>
<dbReference type="EC" id="3.4.16.4" evidence="4"/>
<dbReference type="GO" id="GO:0008360">
    <property type="term" value="P:regulation of cell shape"/>
    <property type="evidence" value="ECO:0007669"/>
    <property type="project" value="UniProtKB-KW"/>
</dbReference>
<dbReference type="SUPFAM" id="SSF56601">
    <property type="entry name" value="beta-lactamase/transpeptidase-like"/>
    <property type="match status" value="1"/>
</dbReference>
<dbReference type="Gene3D" id="2.60.410.10">
    <property type="entry name" value="D-Ala-D-Ala carboxypeptidase, C-terminal domain"/>
    <property type="match status" value="1"/>
</dbReference>